<reference evidence="3" key="1">
    <citation type="journal article" date="2019" name="Int. J. Syst. Evol. Microbiol.">
        <title>The Global Catalogue of Microorganisms (GCM) 10K type strain sequencing project: providing services to taxonomists for standard genome sequencing and annotation.</title>
        <authorList>
            <consortium name="The Broad Institute Genomics Platform"/>
            <consortium name="The Broad Institute Genome Sequencing Center for Infectious Disease"/>
            <person name="Wu L."/>
            <person name="Ma J."/>
        </authorList>
    </citation>
    <scope>NUCLEOTIDE SEQUENCE [LARGE SCALE GENOMIC DNA]</scope>
    <source>
        <strain evidence="3">CGMCC 4.7177</strain>
    </source>
</reference>
<sequence length="40" mass="4349">MAPEFTSAVPVRDSKRPDGPMVVVHRAAWSAFLTGLRHSA</sequence>
<gene>
    <name evidence="2" type="ORF">ACFPIH_32500</name>
</gene>
<keyword evidence="3" id="KW-1185">Reference proteome</keyword>
<dbReference type="Pfam" id="PF04149">
    <property type="entry name" value="DUF397"/>
    <property type="match status" value="1"/>
</dbReference>
<evidence type="ECO:0000313" key="3">
    <source>
        <dbReference type="Proteomes" id="UP001595839"/>
    </source>
</evidence>
<dbReference type="RefSeq" id="WP_381180655.1">
    <property type="nucleotide sequence ID" value="NZ_JBHSFK010000024.1"/>
</dbReference>
<organism evidence="2 3">
    <name type="scientific">Streptomyces vulcanius</name>
    <dbReference type="NCBI Taxonomy" id="1441876"/>
    <lineage>
        <taxon>Bacteria</taxon>
        <taxon>Bacillati</taxon>
        <taxon>Actinomycetota</taxon>
        <taxon>Actinomycetes</taxon>
        <taxon>Kitasatosporales</taxon>
        <taxon>Streptomycetaceae</taxon>
        <taxon>Streptomyces</taxon>
    </lineage>
</organism>
<dbReference type="Proteomes" id="UP001595839">
    <property type="component" value="Unassembled WGS sequence"/>
</dbReference>
<proteinExistence type="predicted"/>
<evidence type="ECO:0000313" key="2">
    <source>
        <dbReference type="EMBL" id="MFC4504177.1"/>
    </source>
</evidence>
<feature type="domain" description="DUF397" evidence="1">
    <location>
        <begin position="8"/>
        <end position="37"/>
    </location>
</feature>
<protein>
    <submittedName>
        <fullName evidence="2">DUF397 domain-containing protein</fullName>
    </submittedName>
</protein>
<dbReference type="InterPro" id="IPR007278">
    <property type="entry name" value="DUF397"/>
</dbReference>
<name>A0ABV9AZB0_9ACTN</name>
<dbReference type="EMBL" id="JBHSFK010000024">
    <property type="protein sequence ID" value="MFC4504177.1"/>
    <property type="molecule type" value="Genomic_DNA"/>
</dbReference>
<comment type="caution">
    <text evidence="2">The sequence shown here is derived from an EMBL/GenBank/DDBJ whole genome shotgun (WGS) entry which is preliminary data.</text>
</comment>
<evidence type="ECO:0000259" key="1">
    <source>
        <dbReference type="Pfam" id="PF04149"/>
    </source>
</evidence>
<accession>A0ABV9AZB0</accession>